<dbReference type="OrthoDB" id="1137526at2"/>
<reference evidence="1 2" key="1">
    <citation type="submission" date="2019-08" db="EMBL/GenBank/DDBJ databases">
        <title>Ulvibacter marinistellae sp. nov., isolated from a starfish, Patiria pectinifera.</title>
        <authorList>
            <person name="Kawano K."/>
            <person name="Ushijima N."/>
            <person name="Kihara M."/>
            <person name="Itoh H."/>
        </authorList>
    </citation>
    <scope>NUCLEOTIDE SEQUENCE [LARGE SCALE GENOMIC DNA]</scope>
    <source>
        <strain evidence="1 2">KK4</strain>
    </source>
</reference>
<comment type="caution">
    <text evidence="1">The sequence shown here is derived from an EMBL/GenBank/DDBJ whole genome shotgun (WGS) entry which is preliminary data.</text>
</comment>
<evidence type="ECO:0008006" key="3">
    <source>
        <dbReference type="Google" id="ProtNLM"/>
    </source>
</evidence>
<protein>
    <recommendedName>
        <fullName evidence="3">Calx-beta domain-containing protein</fullName>
    </recommendedName>
</protein>
<dbReference type="SUPFAM" id="SSF141072">
    <property type="entry name" value="CalX-like"/>
    <property type="match status" value="1"/>
</dbReference>
<name>A0A5J4FSN1_9FLAO</name>
<dbReference type="Gene3D" id="2.60.40.2030">
    <property type="match status" value="1"/>
</dbReference>
<gene>
    <name evidence="1" type="ORF">ULMS_07050</name>
</gene>
<dbReference type="InterPro" id="IPR038081">
    <property type="entry name" value="CalX-like_sf"/>
</dbReference>
<dbReference type="RefSeq" id="WP_151893126.1">
    <property type="nucleotide sequence ID" value="NZ_BKCF01000001.1"/>
</dbReference>
<dbReference type="EMBL" id="BKCF01000001">
    <property type="protein sequence ID" value="GEQ85197.1"/>
    <property type="molecule type" value="Genomic_DNA"/>
</dbReference>
<evidence type="ECO:0000313" key="1">
    <source>
        <dbReference type="EMBL" id="GEQ85197.1"/>
    </source>
</evidence>
<accession>A0A5J4FSN1</accession>
<organism evidence="1 2">
    <name type="scientific">Patiriisocius marinistellae</name>
    <dbReference type="NCBI Taxonomy" id="2494560"/>
    <lineage>
        <taxon>Bacteria</taxon>
        <taxon>Pseudomonadati</taxon>
        <taxon>Bacteroidota</taxon>
        <taxon>Flavobacteriia</taxon>
        <taxon>Flavobacteriales</taxon>
        <taxon>Flavobacteriaceae</taxon>
        <taxon>Patiriisocius</taxon>
    </lineage>
</organism>
<dbReference type="AlphaFoldDB" id="A0A5J4FSN1"/>
<sequence>MKNLCLIILTLFISVISIAQNGINYKALIKDTDGNALVSQDIFVQFQILENGTTNVYQETHDAVTDANGIVVVNIGEGIVDSGNFLLIDWGLAAHFLNVQINTGAGFVDLGTTQFMSVPYANFAEDTRKGTLNDAYNKGGNGAGRIINAATGKVEIIGDGFEVKNVTNNSLLFVGGQNDVIGIKTNTPRGALDINSTNNGGFILPKATTNPETDIINIADPAASVPYGTLVYDAVNNCLSMYRGGSNEGWICVSEPAPPLEVDCNSNGLSDDFQEGAYLGSYTYTVTVINLSPVYASQPITFNYTDVVLSGSGLGTISPNATNIKVDGVTITNGESIIIPPNTSKTIAYRFAGDTGTAGSIINATWNNLGFTCTDTTTVLDPDLKLRSYSDLYEVTEGDTDAPYIINALIDGGNPSVDIQLNITHNGDTSDITPASLMVTIPSGSNTIPAVFTIIGDNIIEADEDFIFTIEIINGPPNLSFSNNGDTQNLTIIDDELPTLNIGYFDDDFENIYESNDLVGYRAFMENNFGYGKTIDTKGNGDQFSRVNFIDIDDMDFTLLSLNSLDLDIIWVNRFYSNFFPQNAAQVLLDWANNTDDGGVIIASLYNDNTDDLHQLFGHEFIETLSGNNIITTNSPYLSSGNFGSVPANTLVNYTGNKRSIALGTSNNPEVWALGSQLPHNDEYSIIIEDRGVFLSDYLFFEEMSNDGIVNTDKERLLAKIFAFAVSKIGQ</sequence>
<keyword evidence="2" id="KW-1185">Reference proteome</keyword>
<dbReference type="Proteomes" id="UP000326994">
    <property type="component" value="Unassembled WGS sequence"/>
</dbReference>
<proteinExistence type="predicted"/>
<evidence type="ECO:0000313" key="2">
    <source>
        <dbReference type="Proteomes" id="UP000326994"/>
    </source>
</evidence>